<name>A0A1H6A395_9ACTN</name>
<keyword evidence="5" id="KW-1185">Reference proteome</keyword>
<dbReference type="Pfam" id="PF03496">
    <property type="entry name" value="ADPrib_exo_Tox"/>
    <property type="match status" value="1"/>
</dbReference>
<dbReference type="PROSITE" id="PS51996">
    <property type="entry name" value="TR_MART"/>
    <property type="match status" value="1"/>
</dbReference>
<proteinExistence type="predicted"/>
<evidence type="ECO:0000313" key="5">
    <source>
        <dbReference type="Proteomes" id="UP000236723"/>
    </source>
</evidence>
<feature type="domain" description="ADP ribosyltransferase" evidence="3">
    <location>
        <begin position="444"/>
        <end position="608"/>
    </location>
</feature>
<keyword evidence="4" id="KW-0808">Transferase</keyword>
<dbReference type="Proteomes" id="UP000236723">
    <property type="component" value="Unassembled WGS sequence"/>
</dbReference>
<gene>
    <name evidence="4" type="ORF">SAMN04489712_105185</name>
</gene>
<accession>A0A1H6A395</accession>
<evidence type="ECO:0000256" key="2">
    <source>
        <dbReference type="SAM" id="Phobius"/>
    </source>
</evidence>
<dbReference type="GO" id="GO:0005576">
    <property type="term" value="C:extracellular region"/>
    <property type="evidence" value="ECO:0007669"/>
    <property type="project" value="InterPro"/>
</dbReference>
<dbReference type="GO" id="GO:0016740">
    <property type="term" value="F:transferase activity"/>
    <property type="evidence" value="ECO:0007669"/>
    <property type="project" value="UniProtKB-KW"/>
</dbReference>
<evidence type="ECO:0000259" key="3">
    <source>
        <dbReference type="Pfam" id="PF03496"/>
    </source>
</evidence>
<protein>
    <submittedName>
        <fullName evidence="4">ADP-ribosyltransferase exoenzyme</fullName>
    </submittedName>
</protein>
<keyword evidence="2" id="KW-1133">Transmembrane helix</keyword>
<reference evidence="5" key="1">
    <citation type="submission" date="2016-10" db="EMBL/GenBank/DDBJ databases">
        <authorList>
            <person name="Varghese N."/>
            <person name="Submissions S."/>
        </authorList>
    </citation>
    <scope>NUCLEOTIDE SEQUENCE [LARGE SCALE GENOMIC DNA]</scope>
    <source>
        <strain evidence="5">DSM 43163</strain>
    </source>
</reference>
<feature type="region of interest" description="Disordered" evidence="1">
    <location>
        <begin position="91"/>
        <end position="111"/>
    </location>
</feature>
<feature type="transmembrane region" description="Helical" evidence="2">
    <location>
        <begin position="29"/>
        <end position="51"/>
    </location>
</feature>
<dbReference type="EMBL" id="FNVO01000005">
    <property type="protein sequence ID" value="SEG43223.1"/>
    <property type="molecule type" value="Genomic_DNA"/>
</dbReference>
<feature type="compositionally biased region" description="Basic and acidic residues" evidence="1">
    <location>
        <begin position="232"/>
        <end position="258"/>
    </location>
</feature>
<dbReference type="Gene3D" id="3.90.176.10">
    <property type="entry name" value="Toxin ADP-ribosyltransferase, Chain A, domain 1"/>
    <property type="match status" value="1"/>
</dbReference>
<organism evidence="4 5">
    <name type="scientific">Thermomonospora echinospora</name>
    <dbReference type="NCBI Taxonomy" id="1992"/>
    <lineage>
        <taxon>Bacteria</taxon>
        <taxon>Bacillati</taxon>
        <taxon>Actinomycetota</taxon>
        <taxon>Actinomycetes</taxon>
        <taxon>Streptosporangiales</taxon>
        <taxon>Thermomonosporaceae</taxon>
        <taxon>Thermomonospora</taxon>
    </lineage>
</organism>
<feature type="region of interest" description="Disordered" evidence="1">
    <location>
        <begin position="232"/>
        <end position="267"/>
    </location>
</feature>
<sequence length="621" mass="67673">MRDDGSAVPAGRLLLSLGRSRASDRGSVSVSWVSLVALVATVVVALTSAGLPGTVRDAAESALCPLKQDAGCEPGTDAGVVPARGAPVVAEPAHSSPAVPRPEHTFSAPDDSRKIIPSEDWDEPLQCWELLQGVCDLGQGAWIGAVDTVQGVNEGAGLFFCLTYICGGDRFDETRDTWGRLFTTNPLDTAQQIWDGATKDHVNDWNTGHGWRSVGRLLPDVLGAVFGGKGINRVDDLPSGPKRPERDGGGPSPRDRPGQDPAVPRDVPGQEAAVEALRGKARWGLLNGIPGAVQQAAEDAALILQEAQKRHPAGDPAIAAVEDRAQQVRRLSDLAARATTAGLTPSDFTLLKRYGIDLRLIRPGDPDWNPKLGTHYVEDTNTLEVHGAKPENDPRVIKRFLDTELPDLADQNLLWQQFPTDWEGYADWAKDAVRFPSDAAYRDWVVKNLTHRYPQLPEGPRDALDAYRYKEPYQEINGYLRGRRDASEQTRERIAAIDAAMDGSYLPVDMIVTRYVGTDAFDRPPAELKGSVQTDPGFMSTATTKRPHMWAHHFGTGKEYVSLYLRAPAGTRGIHLPEVVEGGRRAPGTDTELLLDRGQRYRIDEVVNEGGLWKVFGTILP</sequence>
<keyword evidence="2" id="KW-0812">Transmembrane</keyword>
<dbReference type="SUPFAM" id="SSF56399">
    <property type="entry name" value="ADP-ribosylation"/>
    <property type="match status" value="1"/>
</dbReference>
<dbReference type="InterPro" id="IPR003540">
    <property type="entry name" value="ADP-ribosyltransferase"/>
</dbReference>
<dbReference type="AlphaFoldDB" id="A0A1H6A395"/>
<keyword evidence="2" id="KW-0472">Membrane</keyword>
<evidence type="ECO:0000313" key="4">
    <source>
        <dbReference type="EMBL" id="SEG43223.1"/>
    </source>
</evidence>
<evidence type="ECO:0000256" key="1">
    <source>
        <dbReference type="SAM" id="MobiDB-lite"/>
    </source>
</evidence>